<reference evidence="1 2" key="1">
    <citation type="submission" date="2023-11" db="EMBL/GenBank/DDBJ databases">
        <title>Halocaridina rubra genome assembly.</title>
        <authorList>
            <person name="Smith C."/>
        </authorList>
    </citation>
    <scope>NUCLEOTIDE SEQUENCE [LARGE SCALE GENOMIC DNA]</scope>
    <source>
        <strain evidence="1">EP-1</strain>
        <tissue evidence="1">Whole</tissue>
    </source>
</reference>
<dbReference type="EMBL" id="JAXCGZ010000153">
    <property type="protein sequence ID" value="KAK7086542.1"/>
    <property type="molecule type" value="Genomic_DNA"/>
</dbReference>
<comment type="caution">
    <text evidence="1">The sequence shown here is derived from an EMBL/GenBank/DDBJ whole genome shotgun (WGS) entry which is preliminary data.</text>
</comment>
<proteinExistence type="predicted"/>
<keyword evidence="2" id="KW-1185">Reference proteome</keyword>
<accession>A0AAN9AGM2</accession>
<sequence>VRIALFIVLWFGSYRYEVDDFIVSPPSNEDGGFFHLRFGHRTNPRSSTYDRINKELSMTVE</sequence>
<gene>
    <name evidence="1" type="ORF">SK128_027168</name>
</gene>
<name>A0AAN9AGM2_HALRR</name>
<dbReference type="Proteomes" id="UP001381693">
    <property type="component" value="Unassembled WGS sequence"/>
</dbReference>
<evidence type="ECO:0000313" key="1">
    <source>
        <dbReference type="EMBL" id="KAK7086542.1"/>
    </source>
</evidence>
<evidence type="ECO:0000313" key="2">
    <source>
        <dbReference type="Proteomes" id="UP001381693"/>
    </source>
</evidence>
<organism evidence="1 2">
    <name type="scientific">Halocaridina rubra</name>
    <name type="common">Hawaiian red shrimp</name>
    <dbReference type="NCBI Taxonomy" id="373956"/>
    <lineage>
        <taxon>Eukaryota</taxon>
        <taxon>Metazoa</taxon>
        <taxon>Ecdysozoa</taxon>
        <taxon>Arthropoda</taxon>
        <taxon>Crustacea</taxon>
        <taxon>Multicrustacea</taxon>
        <taxon>Malacostraca</taxon>
        <taxon>Eumalacostraca</taxon>
        <taxon>Eucarida</taxon>
        <taxon>Decapoda</taxon>
        <taxon>Pleocyemata</taxon>
        <taxon>Caridea</taxon>
        <taxon>Atyoidea</taxon>
        <taxon>Atyidae</taxon>
        <taxon>Halocaridina</taxon>
    </lineage>
</organism>
<feature type="non-terminal residue" evidence="1">
    <location>
        <position position="1"/>
    </location>
</feature>
<feature type="non-terminal residue" evidence="1">
    <location>
        <position position="61"/>
    </location>
</feature>
<protein>
    <submittedName>
        <fullName evidence="1">Uncharacterized protein</fullName>
    </submittedName>
</protein>
<dbReference type="AlphaFoldDB" id="A0AAN9AGM2"/>